<evidence type="ECO:0000313" key="6">
    <source>
        <dbReference type="Proteomes" id="UP000031408"/>
    </source>
</evidence>
<dbReference type="GO" id="GO:0020037">
    <property type="term" value="F:heme binding"/>
    <property type="evidence" value="ECO:0007669"/>
    <property type="project" value="InterPro"/>
</dbReference>
<name>A0A0C1L7I7_9BACT</name>
<dbReference type="InterPro" id="IPR009050">
    <property type="entry name" value="Globin-like_sf"/>
</dbReference>
<keyword evidence="2" id="KW-0349">Heme</keyword>
<comment type="caution">
    <text evidence="5">The sequence shown here is derived from an EMBL/GenBank/DDBJ whole genome shotgun (WGS) entry which is preliminary data.</text>
</comment>
<proteinExistence type="predicted"/>
<evidence type="ECO:0000256" key="4">
    <source>
        <dbReference type="ARBA" id="ARBA00023004"/>
    </source>
</evidence>
<dbReference type="InterPro" id="IPR012292">
    <property type="entry name" value="Globin/Proto"/>
</dbReference>
<dbReference type="Proteomes" id="UP000031408">
    <property type="component" value="Unassembled WGS sequence"/>
</dbReference>
<evidence type="ECO:0000256" key="2">
    <source>
        <dbReference type="ARBA" id="ARBA00022617"/>
    </source>
</evidence>
<dbReference type="RefSeq" id="WP_039138110.1">
    <property type="nucleotide sequence ID" value="NZ_JSVC01000006.1"/>
</dbReference>
<protein>
    <submittedName>
        <fullName evidence="5">Globin</fullName>
    </submittedName>
</protein>
<keyword evidence="1" id="KW-0813">Transport</keyword>
<dbReference type="AlphaFoldDB" id="A0A0C1L7I7"/>
<keyword evidence="3" id="KW-0479">Metal-binding</keyword>
<dbReference type="CDD" id="cd08916">
    <property type="entry name" value="TrHb3_P"/>
    <property type="match status" value="1"/>
</dbReference>
<dbReference type="Gene3D" id="1.10.490.10">
    <property type="entry name" value="Globins"/>
    <property type="match status" value="1"/>
</dbReference>
<evidence type="ECO:0000256" key="1">
    <source>
        <dbReference type="ARBA" id="ARBA00022448"/>
    </source>
</evidence>
<keyword evidence="4" id="KW-0408">Iron</keyword>
<sequence>MNDRKDITTLADIQLLVNTFYGKIRADSLLGDIFNGIIKDRWPEHLEQMHRFWQTVLLEDYTYYGSPFPPHARLPLEQEHFDKWLKLWHETIDEHFIGEKADEAKWRANKMAVMFLSKIDYYRNSSAKPLV</sequence>
<dbReference type="STRING" id="1349421.OI18_06305"/>
<dbReference type="GO" id="GO:0046872">
    <property type="term" value="F:metal ion binding"/>
    <property type="evidence" value="ECO:0007669"/>
    <property type="project" value="UniProtKB-KW"/>
</dbReference>
<dbReference type="SUPFAM" id="SSF46458">
    <property type="entry name" value="Globin-like"/>
    <property type="match status" value="1"/>
</dbReference>
<dbReference type="Pfam" id="PF01152">
    <property type="entry name" value="Bac_globin"/>
    <property type="match status" value="1"/>
</dbReference>
<dbReference type="OrthoDB" id="25954at2"/>
<organism evidence="5 6">
    <name type="scientific">Flavihumibacter solisilvae</name>
    <dbReference type="NCBI Taxonomy" id="1349421"/>
    <lineage>
        <taxon>Bacteria</taxon>
        <taxon>Pseudomonadati</taxon>
        <taxon>Bacteroidota</taxon>
        <taxon>Chitinophagia</taxon>
        <taxon>Chitinophagales</taxon>
        <taxon>Chitinophagaceae</taxon>
        <taxon>Flavihumibacter</taxon>
    </lineage>
</organism>
<keyword evidence="6" id="KW-1185">Reference proteome</keyword>
<accession>A0A0C1L7I7</accession>
<evidence type="ECO:0000313" key="5">
    <source>
        <dbReference type="EMBL" id="KIC95486.1"/>
    </source>
</evidence>
<reference evidence="5 6" key="1">
    <citation type="submission" date="2014-11" db="EMBL/GenBank/DDBJ databases">
        <title>Genome sequence of Flavihumibacter solisilvae 3-3.</title>
        <authorList>
            <person name="Zhou G."/>
            <person name="Li M."/>
            <person name="Wang G."/>
        </authorList>
    </citation>
    <scope>NUCLEOTIDE SEQUENCE [LARGE SCALE GENOMIC DNA]</scope>
    <source>
        <strain evidence="5 6">3-3</strain>
    </source>
</reference>
<gene>
    <name evidence="5" type="ORF">OI18_06305</name>
</gene>
<dbReference type="EMBL" id="JSVC01000006">
    <property type="protein sequence ID" value="KIC95486.1"/>
    <property type="molecule type" value="Genomic_DNA"/>
</dbReference>
<evidence type="ECO:0000256" key="3">
    <source>
        <dbReference type="ARBA" id="ARBA00022723"/>
    </source>
</evidence>
<dbReference type="InterPro" id="IPR001486">
    <property type="entry name" value="Hemoglobin_trunc"/>
</dbReference>
<dbReference type="GO" id="GO:0019825">
    <property type="term" value="F:oxygen binding"/>
    <property type="evidence" value="ECO:0007669"/>
    <property type="project" value="InterPro"/>
</dbReference>